<accession>A0A6G1AR18</accession>
<feature type="region of interest" description="Disordered" evidence="8">
    <location>
        <begin position="236"/>
        <end position="503"/>
    </location>
</feature>
<feature type="compositionally biased region" description="Polar residues" evidence="8">
    <location>
        <begin position="301"/>
        <end position="310"/>
    </location>
</feature>
<feature type="compositionally biased region" description="Basic residues" evidence="8">
    <location>
        <begin position="483"/>
        <end position="493"/>
    </location>
</feature>
<keyword evidence="2" id="KW-0964">Secreted</keyword>
<dbReference type="GO" id="GO:0005581">
    <property type="term" value="C:collagen trimer"/>
    <property type="evidence" value="ECO:0007669"/>
    <property type="project" value="UniProtKB-KW"/>
</dbReference>
<evidence type="ECO:0000256" key="6">
    <source>
        <dbReference type="ARBA" id="ARBA00023119"/>
    </source>
</evidence>
<evidence type="ECO:0000256" key="3">
    <source>
        <dbReference type="ARBA" id="ARBA00022530"/>
    </source>
</evidence>
<feature type="compositionally biased region" description="Low complexity" evidence="8">
    <location>
        <begin position="418"/>
        <end position="430"/>
    </location>
</feature>
<protein>
    <submittedName>
        <fullName evidence="10">CORA1 protein</fullName>
    </submittedName>
</protein>
<organism evidence="10 11">
    <name type="scientific">Crocuta crocuta</name>
    <name type="common">Spotted hyena</name>
    <dbReference type="NCBI Taxonomy" id="9678"/>
    <lineage>
        <taxon>Eukaryota</taxon>
        <taxon>Metazoa</taxon>
        <taxon>Chordata</taxon>
        <taxon>Craniata</taxon>
        <taxon>Vertebrata</taxon>
        <taxon>Euteleostomi</taxon>
        <taxon>Mammalia</taxon>
        <taxon>Eutheria</taxon>
        <taxon>Laurasiatheria</taxon>
        <taxon>Carnivora</taxon>
        <taxon>Feliformia</taxon>
        <taxon>Hyaenidae</taxon>
        <taxon>Crocuta</taxon>
    </lineage>
</organism>
<evidence type="ECO:0000256" key="1">
    <source>
        <dbReference type="ARBA" id="ARBA00004498"/>
    </source>
</evidence>
<dbReference type="PRINTS" id="PR01217">
    <property type="entry name" value="PRICHEXTENSN"/>
</dbReference>
<sequence>DVDVLQRLGLSWTKAGGGRSPPPPGVIPFQSGFIFTQRTRLQAPTAAVIPASLGTELALVLSLCSHRVNHAFLFAVRSRKHKLQLGLQFLPGQTVLHLGPRRSVAFDLDMHDGRWHHLALELRGRTVTLVTACGQRRVSVPLPFPKDPALDPEGSFLFGKMNPHAVQFEGALCQFSIYPVTQVAHNYCTYLRKQCGQADTYRPQLGPLLPRDPGAIFTFQTDLALRGLENLTTAAPALGARPANRDPRRTVVPATPTQPLRTSVADPHRRAAAGSPARTPPSPARLSASEVPPAPHAGASTPVQPLQKSTAAGSPSSHPAKPSAPPPSRGPVKRPRPTQKAARPPFSKAAPPTTKPVPSASPLLPAKASRPSVKPIARTLVTPRPPLPSARPLLLATGSSKKPFSPGGQNEAAMSHHAGGPAAARTSATRPPQPTVPSLSPAPRPGPTRPAPPPATSLPPALAPGSAPSRTKTPSGSEATQKARPKSKARKPVPLRPGKTARD</sequence>
<evidence type="ECO:0000256" key="8">
    <source>
        <dbReference type="SAM" id="MobiDB-lite"/>
    </source>
</evidence>
<evidence type="ECO:0000256" key="7">
    <source>
        <dbReference type="ARBA" id="ARBA00023180"/>
    </source>
</evidence>
<comment type="caution">
    <text evidence="10">The sequence shown here is derived from an EMBL/GenBank/DDBJ whole genome shotgun (WGS) entry which is preliminary data.</text>
</comment>
<dbReference type="SMART" id="SM00210">
    <property type="entry name" value="TSPN"/>
    <property type="match status" value="1"/>
</dbReference>
<dbReference type="EMBL" id="VOAJ01004070">
    <property type="protein sequence ID" value="KAF0878208.1"/>
    <property type="molecule type" value="Genomic_DNA"/>
</dbReference>
<dbReference type="InterPro" id="IPR048287">
    <property type="entry name" value="TSPN-like_N"/>
</dbReference>
<dbReference type="Proteomes" id="UP000475037">
    <property type="component" value="Unassembled WGS sequence"/>
</dbReference>
<keyword evidence="5" id="KW-0677">Repeat</keyword>
<feature type="non-terminal residue" evidence="10">
    <location>
        <position position="503"/>
    </location>
</feature>
<dbReference type="AlphaFoldDB" id="A0A6G1AR18"/>
<feature type="compositionally biased region" description="Pro residues" evidence="8">
    <location>
        <begin position="431"/>
        <end position="457"/>
    </location>
</feature>
<dbReference type="SUPFAM" id="SSF49899">
    <property type="entry name" value="Concanavalin A-like lectins/glucanases"/>
    <property type="match status" value="1"/>
</dbReference>
<reference evidence="10 11" key="1">
    <citation type="submission" date="2019-11" db="EMBL/GenBank/DDBJ databases">
        <authorList>
            <person name="Yang C."/>
            <person name="Li F."/>
        </authorList>
    </citation>
    <scope>NUCLEOTIDE SEQUENCE [LARGE SCALE GENOMIC DNA]</scope>
    <source>
        <strain evidence="10">KB4526</strain>
        <tissue evidence="10">Muscle</tissue>
    </source>
</reference>
<keyword evidence="3" id="KW-0272">Extracellular matrix</keyword>
<keyword evidence="6" id="KW-0176">Collagen</keyword>
<keyword evidence="4" id="KW-0732">Signal</keyword>
<dbReference type="FunFam" id="2.60.120.200:FF:000085">
    <property type="entry name" value="collagen alpha-1(XXVII) chain isoform X1"/>
    <property type="match status" value="1"/>
</dbReference>
<feature type="compositionally biased region" description="Low complexity" evidence="8">
    <location>
        <begin position="458"/>
        <end position="469"/>
    </location>
</feature>
<dbReference type="InterPro" id="IPR013320">
    <property type="entry name" value="ConA-like_dom_sf"/>
</dbReference>
<keyword evidence="11" id="KW-1185">Reference proteome</keyword>
<feature type="domain" description="Thrombospondin-like N-terminal" evidence="9">
    <location>
        <begin position="1"/>
        <end position="181"/>
    </location>
</feature>
<feature type="compositionally biased region" description="Polar residues" evidence="8">
    <location>
        <begin position="470"/>
        <end position="480"/>
    </location>
</feature>
<gene>
    <name evidence="10" type="primary">Col27a1</name>
    <name evidence="10" type="ORF">FOF47_R21189</name>
</gene>
<evidence type="ECO:0000256" key="2">
    <source>
        <dbReference type="ARBA" id="ARBA00022525"/>
    </source>
</evidence>
<comment type="subcellular location">
    <subcellularLocation>
        <location evidence="1">Secreted</location>
        <location evidence="1">Extracellular space</location>
        <location evidence="1">Extracellular matrix</location>
    </subcellularLocation>
</comment>
<proteinExistence type="predicted"/>
<evidence type="ECO:0000256" key="5">
    <source>
        <dbReference type="ARBA" id="ARBA00022737"/>
    </source>
</evidence>
<keyword evidence="7" id="KW-0325">Glycoprotein</keyword>
<evidence type="ECO:0000256" key="4">
    <source>
        <dbReference type="ARBA" id="ARBA00022729"/>
    </source>
</evidence>
<evidence type="ECO:0000313" key="11">
    <source>
        <dbReference type="Proteomes" id="UP000475037"/>
    </source>
</evidence>
<name>A0A6G1AR18_CROCR</name>
<feature type="compositionally biased region" description="Low complexity" evidence="8">
    <location>
        <begin position="311"/>
        <end position="321"/>
    </location>
</feature>
<feature type="non-terminal residue" evidence="10">
    <location>
        <position position="1"/>
    </location>
</feature>
<evidence type="ECO:0000313" key="10">
    <source>
        <dbReference type="EMBL" id="KAF0878208.1"/>
    </source>
</evidence>
<dbReference type="Gene3D" id="2.60.120.200">
    <property type="match status" value="1"/>
</dbReference>
<evidence type="ECO:0000259" key="9">
    <source>
        <dbReference type="SMART" id="SM00210"/>
    </source>
</evidence>